<evidence type="ECO:0000256" key="1">
    <source>
        <dbReference type="ARBA" id="ARBA00006259"/>
    </source>
</evidence>
<accession>A0A0G4LJZ2</accession>
<dbReference type="PANTHER" id="PTHR28005">
    <property type="entry name" value="AUTOPHAGY-RELATED PROTEIN 17"/>
    <property type="match status" value="1"/>
</dbReference>
<dbReference type="InterPro" id="IPR007240">
    <property type="entry name" value="Atg17"/>
</dbReference>
<sequence>MNTTRILRALQSIKWRYSTHHSKDGRRPEAEGLVRQHYDDRSLEKRGVEQAEIASSFHGGDGHPKEHVTVEFKDADGNHVTTHHAIQTSYDGDLLRFDNDLRALKKSMGVSLAPLSASPSASTAYEPIPELLLSLVEHSHGMAQILTSLTQHFDLCVTAVRTTEGGADLARRRAAEVTQSQGGDVVSISGVVADQESHMSGLEPTTAEERADMINVVVDDAVQVETAVQEINDGLRAVMSDSTALTQQTEHIKSSYVATATALRALEEIGGRLAGYLAAEAEFLQRWEDERYTIYGKLSEMDDLREFYERYAGAYDNLLLE</sequence>
<organism evidence="8 9">
    <name type="scientific">Verticillium longisporum</name>
    <name type="common">Verticillium dahliae var. longisporum</name>
    <dbReference type="NCBI Taxonomy" id="100787"/>
    <lineage>
        <taxon>Eukaryota</taxon>
        <taxon>Fungi</taxon>
        <taxon>Dikarya</taxon>
        <taxon>Ascomycota</taxon>
        <taxon>Pezizomycotina</taxon>
        <taxon>Sordariomycetes</taxon>
        <taxon>Hypocreomycetidae</taxon>
        <taxon>Glomerellales</taxon>
        <taxon>Plectosphaerellaceae</taxon>
        <taxon>Verticillium</taxon>
    </lineage>
</organism>
<name>A0A0G4LJZ2_VERLO</name>
<dbReference type="GO" id="GO:1990316">
    <property type="term" value="C:Atg1/ULK1 kinase complex"/>
    <property type="evidence" value="ECO:0007669"/>
    <property type="project" value="TreeGrafter"/>
</dbReference>
<dbReference type="GO" id="GO:0060090">
    <property type="term" value="F:molecular adaptor activity"/>
    <property type="evidence" value="ECO:0007669"/>
    <property type="project" value="TreeGrafter"/>
</dbReference>
<dbReference type="AlphaFoldDB" id="A0A0G4LJZ2"/>
<protein>
    <recommendedName>
        <fullName evidence="2 6">Autophagy-related protein 17</fullName>
    </recommendedName>
</protein>
<evidence type="ECO:0000313" key="8">
    <source>
        <dbReference type="EMBL" id="CRK22010.1"/>
    </source>
</evidence>
<dbReference type="InterPro" id="IPR045326">
    <property type="entry name" value="ATG17-like_dom"/>
</dbReference>
<evidence type="ECO:0000259" key="7">
    <source>
        <dbReference type="Pfam" id="PF04108"/>
    </source>
</evidence>
<keyword evidence="3 6" id="KW-0963">Cytoplasm</keyword>
<dbReference type="GO" id="GO:0034045">
    <property type="term" value="C:phagophore assembly site membrane"/>
    <property type="evidence" value="ECO:0007669"/>
    <property type="project" value="UniProtKB-SubCell"/>
</dbReference>
<dbReference type="PANTHER" id="PTHR28005:SF1">
    <property type="entry name" value="AUTOPHAGY-RELATED PROTEIN 17"/>
    <property type="match status" value="1"/>
</dbReference>
<comment type="similarity">
    <text evidence="1 6">Belongs to the ATG17 family.</text>
</comment>
<dbReference type="GO" id="GO:0034727">
    <property type="term" value="P:piecemeal microautophagy of the nucleus"/>
    <property type="evidence" value="ECO:0007669"/>
    <property type="project" value="TreeGrafter"/>
</dbReference>
<proteinExistence type="inferred from homology"/>
<dbReference type="EMBL" id="CVQI01012558">
    <property type="protein sequence ID" value="CRK22010.1"/>
    <property type="molecule type" value="Genomic_DNA"/>
</dbReference>
<dbReference type="GO" id="GO:0000045">
    <property type="term" value="P:autophagosome assembly"/>
    <property type="evidence" value="ECO:0007669"/>
    <property type="project" value="TreeGrafter"/>
</dbReference>
<evidence type="ECO:0000256" key="4">
    <source>
        <dbReference type="ARBA" id="ARBA00023006"/>
    </source>
</evidence>
<dbReference type="Pfam" id="PF04108">
    <property type="entry name" value="ATG17_like"/>
    <property type="match status" value="1"/>
</dbReference>
<keyword evidence="5" id="KW-0472">Membrane</keyword>
<dbReference type="Proteomes" id="UP000045706">
    <property type="component" value="Unassembled WGS sequence"/>
</dbReference>
<evidence type="ECO:0000256" key="5">
    <source>
        <dbReference type="ARBA" id="ARBA00023136"/>
    </source>
</evidence>
<evidence type="ECO:0000256" key="6">
    <source>
        <dbReference type="RuleBase" id="RU368080"/>
    </source>
</evidence>
<evidence type="ECO:0000313" key="9">
    <source>
        <dbReference type="Proteomes" id="UP000045706"/>
    </source>
</evidence>
<feature type="non-terminal residue" evidence="8">
    <location>
        <position position="321"/>
    </location>
</feature>
<comment type="function">
    <text evidence="6">Autophagy-specific protein that functions in response to autophagy-inducing signals as a scaffold to recruit other ATG proteins to organize preautophagosomal structure (PAS) formation. Modulates the timing and magnitude of the autophagy response, such as the size of the sequestering vesicles. Plays particularly a role in pexophagy and nucleophagy.</text>
</comment>
<gene>
    <name evidence="8" type="ORF">BN1723_012529</name>
</gene>
<evidence type="ECO:0000256" key="3">
    <source>
        <dbReference type="ARBA" id="ARBA00022490"/>
    </source>
</evidence>
<dbReference type="GO" id="GO:0030295">
    <property type="term" value="F:protein kinase activator activity"/>
    <property type="evidence" value="ECO:0007669"/>
    <property type="project" value="TreeGrafter"/>
</dbReference>
<evidence type="ECO:0000256" key="2">
    <source>
        <dbReference type="ARBA" id="ARBA00013806"/>
    </source>
</evidence>
<keyword evidence="4 6" id="KW-0072">Autophagy</keyword>
<feature type="domain" description="Autophagy protein ATG17-like" evidence="7">
    <location>
        <begin position="81"/>
        <end position="321"/>
    </location>
</feature>
<comment type="subcellular location">
    <subcellularLocation>
        <location evidence="6">Cytoplasm</location>
    </subcellularLocation>
    <subcellularLocation>
        <location evidence="6">Preautophagosomal structure membrane</location>
        <topology evidence="6">Peripheral membrane protein</topology>
    </subcellularLocation>
</comment>
<dbReference type="GO" id="GO:0000422">
    <property type="term" value="P:autophagy of mitochondrion"/>
    <property type="evidence" value="ECO:0007669"/>
    <property type="project" value="TreeGrafter"/>
</dbReference>
<reference evidence="9" key="1">
    <citation type="submission" date="2015-05" db="EMBL/GenBank/DDBJ databases">
        <authorList>
            <person name="Fogelqvist Johan"/>
        </authorList>
    </citation>
    <scope>NUCLEOTIDE SEQUENCE [LARGE SCALE GENOMIC DNA]</scope>
</reference>